<evidence type="ECO:0000256" key="2">
    <source>
        <dbReference type="ARBA" id="ARBA00022737"/>
    </source>
</evidence>
<dbReference type="AlphaFoldDB" id="A0A452RC07"/>
<dbReference type="GO" id="GO:0005737">
    <property type="term" value="C:cytoplasm"/>
    <property type="evidence" value="ECO:0007669"/>
    <property type="project" value="TreeGrafter"/>
</dbReference>
<accession>A0A452RC07</accession>
<name>A0A452RC07_URSAM</name>
<reference evidence="5" key="1">
    <citation type="submission" date="2016-06" db="EMBL/GenBank/DDBJ databases">
        <title>De novo assembly and RNA-Seq shows season-dependent expression and editing in black bear kidneys.</title>
        <authorList>
            <person name="Korstanje R."/>
            <person name="Srivastava A."/>
            <person name="Sarsani V.K."/>
            <person name="Sheehan S.M."/>
            <person name="Seger R.L."/>
            <person name="Barter M.E."/>
            <person name="Lindqvist C."/>
            <person name="Brody L.C."/>
            <person name="Mullikin J.C."/>
        </authorList>
    </citation>
    <scope>NUCLEOTIDE SEQUENCE [LARGE SCALE GENOMIC DNA]</scope>
</reference>
<dbReference type="Proteomes" id="UP000291022">
    <property type="component" value="Unassembled WGS sequence"/>
</dbReference>
<dbReference type="GeneTree" id="ENSGT00960000188404"/>
<dbReference type="PANTHER" id="PTHR46042:SF1">
    <property type="entry name" value="DIPHTHINE METHYLTRANSFERASE"/>
    <property type="match status" value="1"/>
</dbReference>
<dbReference type="GO" id="GO:0017183">
    <property type="term" value="P:protein histidyl modification to diphthamide"/>
    <property type="evidence" value="ECO:0007669"/>
    <property type="project" value="TreeGrafter"/>
</dbReference>
<protein>
    <recommendedName>
        <fullName evidence="6">Diphthamide biosynthesis 7</fullName>
    </recommendedName>
</protein>
<dbReference type="PANTHER" id="PTHR46042">
    <property type="entry name" value="DIPHTHINE METHYLTRANSFERASE"/>
    <property type="match status" value="1"/>
</dbReference>
<keyword evidence="2" id="KW-0677">Repeat</keyword>
<reference evidence="4" key="3">
    <citation type="submission" date="2025-09" db="UniProtKB">
        <authorList>
            <consortium name="Ensembl"/>
        </authorList>
    </citation>
    <scope>IDENTIFICATION</scope>
</reference>
<dbReference type="Ensembl" id="ENSUAMT00000018189.1">
    <property type="protein sequence ID" value="ENSUAMP00000016236.1"/>
    <property type="gene ID" value="ENSUAMG00000012944.1"/>
</dbReference>
<comment type="pathway">
    <text evidence="3">Protein modification.</text>
</comment>
<proteinExistence type="predicted"/>
<evidence type="ECO:0000313" key="4">
    <source>
        <dbReference type="Ensembl" id="ENSUAMP00000016236.1"/>
    </source>
</evidence>
<dbReference type="STRING" id="9643.ENSUAMP00000016236"/>
<sequence length="113" mass="12974">MALRVRLLQAVDTEYTADSVEWCPLEGCRHLLACGTYQLQKPEDQSALDIDEPQTRLGRLYLYSFNEDSSACPLLEIQRRDTSAILDMKWYNVDNNSSCLEFVTTICWFNQGA</sequence>
<evidence type="ECO:0000313" key="5">
    <source>
        <dbReference type="Proteomes" id="UP000291022"/>
    </source>
</evidence>
<keyword evidence="5" id="KW-1185">Reference proteome</keyword>
<dbReference type="OMA" id="WHSVLVC"/>
<dbReference type="GO" id="GO:0061685">
    <property type="term" value="F:diphthine methylesterase activity"/>
    <property type="evidence" value="ECO:0007669"/>
    <property type="project" value="TreeGrafter"/>
</dbReference>
<evidence type="ECO:0000256" key="3">
    <source>
        <dbReference type="ARBA" id="ARBA00043952"/>
    </source>
</evidence>
<reference evidence="4" key="2">
    <citation type="submission" date="2025-08" db="UniProtKB">
        <authorList>
            <consortium name="Ensembl"/>
        </authorList>
    </citation>
    <scope>IDENTIFICATION</scope>
</reference>
<dbReference type="InterPro" id="IPR052415">
    <property type="entry name" value="Diphthine_MTase"/>
</dbReference>
<keyword evidence="1" id="KW-0853">WD repeat</keyword>
<organism evidence="4 5">
    <name type="scientific">Ursus americanus</name>
    <name type="common">American black bear</name>
    <name type="synonym">Euarctos americanus</name>
    <dbReference type="NCBI Taxonomy" id="9643"/>
    <lineage>
        <taxon>Eukaryota</taxon>
        <taxon>Metazoa</taxon>
        <taxon>Chordata</taxon>
        <taxon>Craniata</taxon>
        <taxon>Vertebrata</taxon>
        <taxon>Euteleostomi</taxon>
        <taxon>Mammalia</taxon>
        <taxon>Eutheria</taxon>
        <taxon>Laurasiatheria</taxon>
        <taxon>Carnivora</taxon>
        <taxon>Caniformia</taxon>
        <taxon>Ursidae</taxon>
        <taxon>Ursus</taxon>
    </lineage>
</organism>
<evidence type="ECO:0008006" key="6">
    <source>
        <dbReference type="Google" id="ProtNLM"/>
    </source>
</evidence>
<evidence type="ECO:0000256" key="1">
    <source>
        <dbReference type="ARBA" id="ARBA00022574"/>
    </source>
</evidence>